<gene>
    <name evidence="2" type="ORF">JOM49_003360</name>
</gene>
<evidence type="ECO:0000313" key="2">
    <source>
        <dbReference type="EMBL" id="MBP2181834.1"/>
    </source>
</evidence>
<evidence type="ECO:0000313" key="3">
    <source>
        <dbReference type="Proteomes" id="UP000741013"/>
    </source>
</evidence>
<dbReference type="RefSeq" id="WP_209665203.1">
    <property type="nucleotide sequence ID" value="NZ_JAGGMS010000001.1"/>
</dbReference>
<keyword evidence="3" id="KW-1185">Reference proteome</keyword>
<protein>
    <recommendedName>
        <fullName evidence="4">PE family protein</fullName>
    </recommendedName>
</protein>
<feature type="region of interest" description="Disordered" evidence="1">
    <location>
        <begin position="1"/>
        <end position="44"/>
    </location>
</feature>
<comment type="caution">
    <text evidence="2">The sequence shown here is derived from an EMBL/GenBank/DDBJ whole genome shotgun (WGS) entry which is preliminary data.</text>
</comment>
<dbReference type="EMBL" id="JAGGMS010000001">
    <property type="protein sequence ID" value="MBP2181834.1"/>
    <property type="molecule type" value="Genomic_DNA"/>
</dbReference>
<proteinExistence type="predicted"/>
<organism evidence="2 3">
    <name type="scientific">Amycolatopsis magusensis</name>
    <dbReference type="NCBI Taxonomy" id="882444"/>
    <lineage>
        <taxon>Bacteria</taxon>
        <taxon>Bacillati</taxon>
        <taxon>Actinomycetota</taxon>
        <taxon>Actinomycetes</taxon>
        <taxon>Pseudonocardiales</taxon>
        <taxon>Pseudonocardiaceae</taxon>
        <taxon>Amycolatopsis</taxon>
    </lineage>
</organism>
<dbReference type="Proteomes" id="UP000741013">
    <property type="component" value="Unassembled WGS sequence"/>
</dbReference>
<name>A0ABS4PQZ1_9PSEU</name>
<sequence length="151" mass="16297">MARVRDKEDARRLAESAREDREPGRVPRAAEVAPPTGAGSAGVLADPADVLELDYDEIIDAEAELARWHDELSRHLTEAAKLGTTLRDGSSPVTRPMRTAFGLRGGNAAGGLQAALQGYLAELTELRRTIGRVRATHEQHDQAAAQALRPE</sequence>
<evidence type="ECO:0008006" key="4">
    <source>
        <dbReference type="Google" id="ProtNLM"/>
    </source>
</evidence>
<reference evidence="2 3" key="1">
    <citation type="submission" date="2021-03" db="EMBL/GenBank/DDBJ databases">
        <title>Sequencing the genomes of 1000 actinobacteria strains.</title>
        <authorList>
            <person name="Klenk H.-P."/>
        </authorList>
    </citation>
    <scope>NUCLEOTIDE SEQUENCE [LARGE SCALE GENOMIC DNA]</scope>
    <source>
        <strain evidence="2 3">DSM 45510</strain>
    </source>
</reference>
<feature type="compositionally biased region" description="Basic and acidic residues" evidence="1">
    <location>
        <begin position="1"/>
        <end position="25"/>
    </location>
</feature>
<accession>A0ABS4PQZ1</accession>
<evidence type="ECO:0000256" key="1">
    <source>
        <dbReference type="SAM" id="MobiDB-lite"/>
    </source>
</evidence>